<evidence type="ECO:0000313" key="2">
    <source>
        <dbReference type="Proteomes" id="UP001231649"/>
    </source>
</evidence>
<protein>
    <submittedName>
        <fullName evidence="1">Uncharacterized protein</fullName>
    </submittedName>
</protein>
<keyword evidence="2" id="KW-1185">Reference proteome</keyword>
<evidence type="ECO:0000313" key="1">
    <source>
        <dbReference type="EMBL" id="KAJ8712933.1"/>
    </source>
</evidence>
<gene>
    <name evidence="1" type="ORF">PYW08_008237</name>
</gene>
<reference evidence="1" key="1">
    <citation type="submission" date="2023-03" db="EMBL/GenBank/DDBJ databases">
        <title>Chromosome-level genomes of two armyworms, Mythimna separata and Mythimna loreyi, provide insights into the biosynthesis and reception of sex pheromones.</title>
        <authorList>
            <person name="Zhao H."/>
        </authorList>
    </citation>
    <scope>NUCLEOTIDE SEQUENCE</scope>
    <source>
        <strain evidence="1">BeijingLab</strain>
    </source>
</reference>
<organism evidence="1 2">
    <name type="scientific">Mythimna loreyi</name>
    <dbReference type="NCBI Taxonomy" id="667449"/>
    <lineage>
        <taxon>Eukaryota</taxon>
        <taxon>Metazoa</taxon>
        <taxon>Ecdysozoa</taxon>
        <taxon>Arthropoda</taxon>
        <taxon>Hexapoda</taxon>
        <taxon>Insecta</taxon>
        <taxon>Pterygota</taxon>
        <taxon>Neoptera</taxon>
        <taxon>Endopterygota</taxon>
        <taxon>Lepidoptera</taxon>
        <taxon>Glossata</taxon>
        <taxon>Ditrysia</taxon>
        <taxon>Noctuoidea</taxon>
        <taxon>Noctuidae</taxon>
        <taxon>Noctuinae</taxon>
        <taxon>Hadenini</taxon>
        <taxon>Mythimna</taxon>
    </lineage>
</organism>
<dbReference type="EMBL" id="CM056797">
    <property type="protein sequence ID" value="KAJ8712933.1"/>
    <property type="molecule type" value="Genomic_DNA"/>
</dbReference>
<accession>A0ACC2QDJ1</accession>
<comment type="caution">
    <text evidence="1">The sequence shown here is derived from an EMBL/GenBank/DDBJ whole genome shotgun (WGS) entry which is preliminary data.</text>
</comment>
<dbReference type="Proteomes" id="UP001231649">
    <property type="component" value="Chromosome 21"/>
</dbReference>
<sequence>MVEEINWKALPTTLLLPDRIRTGMIIPKSQETFFNTQWKSKNAPLCAYDMLYHPPDYNPKAARSDRQEPQIIRKNIWDQELHKDIPSTTHFTLGRPTRPIADRPTKQFVRVVVKNENHHMRLHHVLEWAALSSEGMMSFCYS</sequence>
<name>A0ACC2QDJ1_9NEOP</name>
<proteinExistence type="predicted"/>